<keyword evidence="2" id="KW-1185">Reference proteome</keyword>
<accession>A0ABQ4YQ40</accession>
<protein>
    <submittedName>
        <fullName evidence="1">Uncharacterized protein</fullName>
    </submittedName>
</protein>
<sequence length="289" mass="31881">MSLVLSLGKFGWAHKMLDSSSTQCVIVFGSLFTPRRVYELPLSLDHWPESDKNVESTDDVVKDEVDHLLACDRLLSCLASYLFVALGTCAMLKDWKCGSAPLTFARFAIIDVLLASDVLDTWFVTSMESVYSRGLVTPIIFSSLRPASKASTSLALVPLSLESPFVYSSHASGSYSVACLAWLEEIDICMPSLSDTNTDHMASLEAAKYIDRVSLGIRAVIVASSIMIRIGLGLRSCRSDFMPRLGFLETACPISFVSHPAKAESRGETSWISLQHNGVYYRDTKRKRK</sequence>
<dbReference type="EMBL" id="BQNB010010612">
    <property type="protein sequence ID" value="GJS79655.1"/>
    <property type="molecule type" value="Genomic_DNA"/>
</dbReference>
<proteinExistence type="predicted"/>
<gene>
    <name evidence="1" type="ORF">Tco_0729536</name>
</gene>
<name>A0ABQ4YQ40_9ASTR</name>
<dbReference type="Proteomes" id="UP001151760">
    <property type="component" value="Unassembled WGS sequence"/>
</dbReference>
<evidence type="ECO:0000313" key="1">
    <source>
        <dbReference type="EMBL" id="GJS79655.1"/>
    </source>
</evidence>
<organism evidence="1 2">
    <name type="scientific">Tanacetum coccineum</name>
    <dbReference type="NCBI Taxonomy" id="301880"/>
    <lineage>
        <taxon>Eukaryota</taxon>
        <taxon>Viridiplantae</taxon>
        <taxon>Streptophyta</taxon>
        <taxon>Embryophyta</taxon>
        <taxon>Tracheophyta</taxon>
        <taxon>Spermatophyta</taxon>
        <taxon>Magnoliopsida</taxon>
        <taxon>eudicotyledons</taxon>
        <taxon>Gunneridae</taxon>
        <taxon>Pentapetalae</taxon>
        <taxon>asterids</taxon>
        <taxon>campanulids</taxon>
        <taxon>Asterales</taxon>
        <taxon>Asteraceae</taxon>
        <taxon>Asteroideae</taxon>
        <taxon>Anthemideae</taxon>
        <taxon>Anthemidinae</taxon>
        <taxon>Tanacetum</taxon>
    </lineage>
</organism>
<evidence type="ECO:0000313" key="2">
    <source>
        <dbReference type="Proteomes" id="UP001151760"/>
    </source>
</evidence>
<comment type="caution">
    <text evidence="1">The sequence shown here is derived from an EMBL/GenBank/DDBJ whole genome shotgun (WGS) entry which is preliminary data.</text>
</comment>
<reference evidence="1" key="2">
    <citation type="submission" date="2022-01" db="EMBL/GenBank/DDBJ databases">
        <authorList>
            <person name="Yamashiro T."/>
            <person name="Shiraishi A."/>
            <person name="Satake H."/>
            <person name="Nakayama K."/>
        </authorList>
    </citation>
    <scope>NUCLEOTIDE SEQUENCE</scope>
</reference>
<reference evidence="1" key="1">
    <citation type="journal article" date="2022" name="Int. J. Mol. Sci.">
        <title>Draft Genome of Tanacetum Coccineum: Genomic Comparison of Closely Related Tanacetum-Family Plants.</title>
        <authorList>
            <person name="Yamashiro T."/>
            <person name="Shiraishi A."/>
            <person name="Nakayama K."/>
            <person name="Satake H."/>
        </authorList>
    </citation>
    <scope>NUCLEOTIDE SEQUENCE</scope>
</reference>